<dbReference type="EMBL" id="AP019377">
    <property type="protein sequence ID" value="BBH95563.1"/>
    <property type="molecule type" value="Genomic_DNA"/>
</dbReference>
<keyword evidence="1" id="KW-1133">Transmembrane helix</keyword>
<dbReference type="AlphaFoldDB" id="A0A455T7Z7"/>
<evidence type="ECO:0000256" key="1">
    <source>
        <dbReference type="SAM" id="Phobius"/>
    </source>
</evidence>
<proteinExistence type="predicted"/>
<gene>
    <name evidence="2" type="ORF">KTA_37620</name>
</gene>
<feature type="transmembrane region" description="Helical" evidence="1">
    <location>
        <begin position="12"/>
        <end position="34"/>
    </location>
</feature>
<evidence type="ECO:0000313" key="2">
    <source>
        <dbReference type="EMBL" id="BBH95563.1"/>
    </source>
</evidence>
<name>A0A455T7Z7_9CHLR</name>
<keyword evidence="1" id="KW-0472">Membrane</keyword>
<accession>A0A455T7Z7</accession>
<reference evidence="2" key="1">
    <citation type="submission" date="2018-12" db="EMBL/GenBank/DDBJ databases">
        <title>Novel natural products biosynthetic potential of the class Ktedonobacteria.</title>
        <authorList>
            <person name="Zheng Y."/>
            <person name="Saitou A."/>
            <person name="Wang C.M."/>
            <person name="Toyoda A."/>
            <person name="Minakuchi Y."/>
            <person name="Sekiguchi Y."/>
            <person name="Ueda K."/>
            <person name="Takano H."/>
            <person name="Sakai Y."/>
            <person name="Yokota A."/>
            <person name="Yabe S."/>
        </authorList>
    </citation>
    <scope>NUCLEOTIDE SEQUENCE</scope>
    <source>
        <strain evidence="2">A3-2</strain>
    </source>
</reference>
<organism evidence="2">
    <name type="scientific">Thermogemmatispora argillosa</name>
    <dbReference type="NCBI Taxonomy" id="2045280"/>
    <lineage>
        <taxon>Bacteria</taxon>
        <taxon>Bacillati</taxon>
        <taxon>Chloroflexota</taxon>
        <taxon>Ktedonobacteria</taxon>
        <taxon>Thermogemmatisporales</taxon>
        <taxon>Thermogemmatisporaceae</taxon>
        <taxon>Thermogemmatispora</taxon>
    </lineage>
</organism>
<protein>
    <submittedName>
        <fullName evidence="2">Uncharacterized protein</fullName>
    </submittedName>
</protein>
<sequence length="171" mass="19122">MKRRQRIQSWTWKISGLIGALFLGIGLIWLLALLRQPQSGLRLVIPHLPVTNQTSTVQLPALYTAGIILGTPSQPASITQEQALLLASHWQPEAASKAKKVLARYVLLTYIPHNASRPQIEKVPAWMIIYEQIPLQPADASVDPTPFPRSSYDFYLFLDAKSGKVLLSLWT</sequence>
<keyword evidence="1" id="KW-0812">Transmembrane</keyword>